<feature type="compositionally biased region" description="Basic and acidic residues" evidence="16">
    <location>
        <begin position="193"/>
        <end position="202"/>
    </location>
</feature>
<dbReference type="eggNOG" id="KOG2084">
    <property type="taxonomic scope" value="Eukaryota"/>
</dbReference>
<evidence type="ECO:0000259" key="18">
    <source>
        <dbReference type="PROSITE" id="PS50865"/>
    </source>
</evidence>
<dbReference type="GeneTree" id="ENSGT00730000111079"/>
<keyword evidence="20" id="KW-1185">Reference proteome</keyword>
<dbReference type="OrthoDB" id="62495at2759"/>
<dbReference type="Ensembl" id="ENSOANT00000017239.3">
    <property type="protein sequence ID" value="ENSOANP00000017236.2"/>
    <property type="gene ID" value="ENSOANG00000010879.3"/>
</dbReference>
<evidence type="ECO:0000256" key="8">
    <source>
        <dbReference type="ARBA" id="ARBA00022771"/>
    </source>
</evidence>
<dbReference type="Gene3D" id="2.170.270.10">
    <property type="entry name" value="SET domain"/>
    <property type="match status" value="1"/>
</dbReference>
<evidence type="ECO:0000313" key="19">
    <source>
        <dbReference type="Ensembl" id="ENSOANP00000017236.2"/>
    </source>
</evidence>
<evidence type="ECO:0000313" key="20">
    <source>
        <dbReference type="Proteomes" id="UP000002279"/>
    </source>
</evidence>
<feature type="compositionally biased region" description="Basic and acidic residues" evidence="16">
    <location>
        <begin position="386"/>
        <end position="401"/>
    </location>
</feature>
<keyword evidence="7" id="KW-0479">Metal-binding</keyword>
<dbReference type="GO" id="GO:0016279">
    <property type="term" value="F:protein-lysine N-methyltransferase activity"/>
    <property type="evidence" value="ECO:0007669"/>
    <property type="project" value="Ensembl"/>
</dbReference>
<evidence type="ECO:0000256" key="3">
    <source>
        <dbReference type="ARBA" id="ARBA00022490"/>
    </source>
</evidence>
<evidence type="ECO:0000256" key="1">
    <source>
        <dbReference type="ARBA" id="ARBA00004123"/>
    </source>
</evidence>
<evidence type="ECO:0000256" key="7">
    <source>
        <dbReference type="ARBA" id="ARBA00022723"/>
    </source>
</evidence>
<evidence type="ECO:0000256" key="14">
    <source>
        <dbReference type="ARBA" id="ARBA00093680"/>
    </source>
</evidence>
<evidence type="ECO:0000256" key="10">
    <source>
        <dbReference type="ARBA" id="ARBA00023242"/>
    </source>
</evidence>
<dbReference type="GO" id="GO:0007507">
    <property type="term" value="P:heart development"/>
    <property type="evidence" value="ECO:0000318"/>
    <property type="project" value="GO_Central"/>
</dbReference>
<feature type="domain" description="SET" evidence="17">
    <location>
        <begin position="227"/>
        <end position="569"/>
    </location>
</feature>
<dbReference type="OMA" id="FDCTCPA"/>
<feature type="region of interest" description="Disordered" evidence="16">
    <location>
        <begin position="193"/>
        <end position="213"/>
    </location>
</feature>
<dbReference type="InterPro" id="IPR046341">
    <property type="entry name" value="SET_dom_sf"/>
</dbReference>
<name>F7AEN2_ORNAN</name>
<comment type="catalytic activity">
    <reaction evidence="11">
        <text>L-lysyl-[protein] + S-adenosyl-L-methionine = N(6)-methyl-L-lysyl-[protein] + S-adenosyl-L-homocysteine + H(+)</text>
        <dbReference type="Rhea" id="RHEA:51736"/>
        <dbReference type="Rhea" id="RHEA-COMP:9752"/>
        <dbReference type="Rhea" id="RHEA-COMP:13053"/>
        <dbReference type="ChEBI" id="CHEBI:15378"/>
        <dbReference type="ChEBI" id="CHEBI:29969"/>
        <dbReference type="ChEBI" id="CHEBI:57856"/>
        <dbReference type="ChEBI" id="CHEBI:59789"/>
        <dbReference type="ChEBI" id="CHEBI:61929"/>
    </reaction>
</comment>
<dbReference type="Pfam" id="PF00856">
    <property type="entry name" value="SET"/>
    <property type="match status" value="1"/>
</dbReference>
<sequence length="799" mass="89204">MDLPVDKWKSYVDQKWALLQPSKKVVFSQTESLKDIFLQCCSLIQPEDETLLERLSRDYSLEKDPDAALFFKEEGNRKFQRKNYRSAAILYSKGVAHARPNTQEMSMCYANRSAALFYLGQYEVCLEDIKRAQEHGYPVNLQPKILSRKAECLLALGWLREAAQAVKELEGHLTASGNHPALQEKLGRLKVRVREKESRPDVPPEGPTRTSTGLEFREENDQIPQASSCVLLRADIPRGRHLIAKEDILPGELLVREEAFVSVLTPGEDLGLQEGLETKWNPGITHGDLHCHHCLKPVSSSIPCNGCSYAKYCSQECLQQAWERYHKIECPLGGILLALGVFCHVALRTVLVAGFEDVSRSVERFPEQLTNRELWAPEGGSLDETPDSRTEPGETERKSEAGDIPIPGCDVHGKYQSTYDAVFNLLPHSESHSPGHKFLCGFSVAALCKKLGRADPQAAASDRQSRSRKETTGAELSPELKVWGAAMLRHVLQLQCNAQALTTIQETASEDHVIASSRQVRLATGLFPVVSLLNHSCSPNTSVSFSGRVAVVQATQPIGRGQEILHCYGPHRCRMDVAERRQKLKAQYFFDCRCQACLEEEESKADATPKWAAFRCPSCRSLMRGEDVLRCCSRACTASVSRGDLGRQLQDLQLHVRRGLKLLEGDRPDQAVQLLLGCRQDAENFLSAEHSVRGEIEDHLAQAYASLGQWQKAAVHLRSSLQVVEGRYGPASVEMGHELFKLAQVLFNGLAVTEALDAIQRAEEVLAVHYDPWNDQIRELQEMKSCLMELPPITTRLAV</sequence>
<dbReference type="Proteomes" id="UP000002279">
    <property type="component" value="Chromosome 17"/>
</dbReference>
<keyword evidence="10" id="KW-0539">Nucleus</keyword>
<keyword evidence="6" id="KW-0949">S-adenosyl-L-methionine</keyword>
<dbReference type="PANTHER" id="PTHR46165">
    <property type="entry name" value="SET AND MYND DOMAIN-CONTAINING PROTEIN 4"/>
    <property type="match status" value="1"/>
</dbReference>
<dbReference type="STRING" id="9258.ENSOANP00000017236"/>
<dbReference type="GO" id="GO:0042826">
    <property type="term" value="F:histone deacetylase binding"/>
    <property type="evidence" value="ECO:0000318"/>
    <property type="project" value="GO_Central"/>
</dbReference>
<evidence type="ECO:0000256" key="13">
    <source>
        <dbReference type="ARBA" id="ARBA00093635"/>
    </source>
</evidence>
<feature type="domain" description="MYND-type" evidence="18">
    <location>
        <begin position="291"/>
        <end position="330"/>
    </location>
</feature>
<dbReference type="InterPro" id="IPR001214">
    <property type="entry name" value="SET_dom"/>
</dbReference>
<protein>
    <recommendedName>
        <fullName evidence="13">Protein-lysine N-methyltransferase SMYD4</fullName>
    </recommendedName>
    <alternativeName>
        <fullName evidence="14">SET and MYND domain-containing protein 4</fullName>
    </alternativeName>
</protein>
<dbReference type="InterPro" id="IPR044421">
    <property type="entry name" value="SMYD4_SET"/>
</dbReference>
<reference evidence="19" key="2">
    <citation type="submission" date="2025-08" db="UniProtKB">
        <authorList>
            <consortium name="Ensembl"/>
        </authorList>
    </citation>
    <scope>IDENTIFICATION</scope>
    <source>
        <strain evidence="19">Glennie</strain>
    </source>
</reference>
<dbReference type="InterPro" id="IPR002893">
    <property type="entry name" value="Znf_MYND"/>
</dbReference>
<gene>
    <name evidence="19" type="primary">SMYD4</name>
</gene>
<dbReference type="InParanoid" id="F7AEN2"/>
<dbReference type="HOGENOM" id="CLU_021727_0_0_1"/>
<dbReference type="KEGG" id="oaa:100075663"/>
<feature type="region of interest" description="Disordered" evidence="16">
    <location>
        <begin position="373"/>
        <end position="407"/>
    </location>
</feature>
<evidence type="ECO:0000256" key="9">
    <source>
        <dbReference type="ARBA" id="ARBA00022833"/>
    </source>
</evidence>
<dbReference type="Gene3D" id="1.25.40.10">
    <property type="entry name" value="Tetratricopeptide repeat domain"/>
    <property type="match status" value="2"/>
</dbReference>
<evidence type="ECO:0000256" key="4">
    <source>
        <dbReference type="ARBA" id="ARBA00022603"/>
    </source>
</evidence>
<reference evidence="19" key="3">
    <citation type="submission" date="2025-09" db="UniProtKB">
        <authorList>
            <consortium name="Ensembl"/>
        </authorList>
    </citation>
    <scope>IDENTIFICATION</scope>
    <source>
        <strain evidence="19">Glennie</strain>
    </source>
</reference>
<dbReference type="PANTHER" id="PTHR46165:SF2">
    <property type="entry name" value="SET AND MYND DOMAIN-CONTAINING PROTEIN 4"/>
    <property type="match status" value="1"/>
</dbReference>
<dbReference type="RefSeq" id="XP_028938749.1">
    <property type="nucleotide sequence ID" value="XM_029082916.1"/>
</dbReference>
<dbReference type="AlphaFoldDB" id="F7AEN2"/>
<keyword evidence="3" id="KW-0963">Cytoplasm</keyword>
<evidence type="ECO:0000256" key="15">
    <source>
        <dbReference type="PROSITE-ProRule" id="PRU00134"/>
    </source>
</evidence>
<dbReference type="FunCoup" id="F7AEN2">
    <property type="interactions" value="2498"/>
</dbReference>
<comment type="function">
    <text evidence="12">Protein-lysine N-methyltransferase. Monomethylates PRMT5, modulating its transcriptional activity. May also act as a histone methyltransferase. Plays a critical role in cardiac development. Acts as a key epigenetic regulator of gene expression during cardiac development via its dual activities as a methyltransferase and negative regulator of HDAC1.</text>
</comment>
<dbReference type="SUPFAM" id="SSF48452">
    <property type="entry name" value="TPR-like"/>
    <property type="match status" value="2"/>
</dbReference>
<evidence type="ECO:0000256" key="5">
    <source>
        <dbReference type="ARBA" id="ARBA00022679"/>
    </source>
</evidence>
<dbReference type="PROSITE" id="PS50865">
    <property type="entry name" value="ZF_MYND_2"/>
    <property type="match status" value="1"/>
</dbReference>
<dbReference type="GO" id="GO:0005634">
    <property type="term" value="C:nucleus"/>
    <property type="evidence" value="ECO:0000318"/>
    <property type="project" value="GO_Central"/>
</dbReference>
<dbReference type="SUPFAM" id="SSF82199">
    <property type="entry name" value="SET domain"/>
    <property type="match status" value="1"/>
</dbReference>
<dbReference type="GO" id="GO:0008270">
    <property type="term" value="F:zinc ion binding"/>
    <property type="evidence" value="ECO:0007669"/>
    <property type="project" value="UniProtKB-KW"/>
</dbReference>
<comment type="subcellular location">
    <subcellularLocation>
        <location evidence="2">Cytoplasm</location>
    </subcellularLocation>
    <subcellularLocation>
        <location evidence="1">Nucleus</location>
    </subcellularLocation>
</comment>
<keyword evidence="5" id="KW-0808">Transferase</keyword>
<keyword evidence="8 15" id="KW-0863">Zinc-finger</keyword>
<accession>F7AEN2</accession>
<evidence type="ECO:0000256" key="11">
    <source>
        <dbReference type="ARBA" id="ARBA00048985"/>
    </source>
</evidence>
<dbReference type="GO" id="GO:0005737">
    <property type="term" value="C:cytoplasm"/>
    <property type="evidence" value="ECO:0000318"/>
    <property type="project" value="GO_Central"/>
</dbReference>
<dbReference type="Pfam" id="PF01753">
    <property type="entry name" value="zf-MYND"/>
    <property type="match status" value="1"/>
</dbReference>
<dbReference type="GeneID" id="100075663"/>
<evidence type="ECO:0000256" key="12">
    <source>
        <dbReference type="ARBA" id="ARBA00093423"/>
    </source>
</evidence>
<evidence type="ECO:0000256" key="2">
    <source>
        <dbReference type="ARBA" id="ARBA00004496"/>
    </source>
</evidence>
<reference evidence="19 20" key="1">
    <citation type="journal article" date="2008" name="Nature">
        <title>Genome analysis of the platypus reveals unique signatures of evolution.</title>
        <authorList>
            <person name="Warren W.C."/>
            <person name="Hillier L.W."/>
            <person name="Marshall Graves J.A."/>
            <person name="Birney E."/>
            <person name="Ponting C.P."/>
            <person name="Grutzner F."/>
            <person name="Belov K."/>
            <person name="Miller W."/>
            <person name="Clarke L."/>
            <person name="Chinwalla A.T."/>
            <person name="Yang S.P."/>
            <person name="Heger A."/>
            <person name="Locke D.P."/>
            <person name="Miethke P."/>
            <person name="Waters P.D."/>
            <person name="Veyrunes F."/>
            <person name="Fulton L."/>
            <person name="Fulton B."/>
            <person name="Graves T."/>
            <person name="Wallis J."/>
            <person name="Puente X.S."/>
            <person name="Lopez-Otin C."/>
            <person name="Ordonez G.R."/>
            <person name="Eichler E.E."/>
            <person name="Chen L."/>
            <person name="Cheng Z."/>
            <person name="Deakin J.E."/>
            <person name="Alsop A."/>
            <person name="Thompson K."/>
            <person name="Kirby P."/>
            <person name="Papenfuss A.T."/>
            <person name="Wakefield M.J."/>
            <person name="Olender T."/>
            <person name="Lancet D."/>
            <person name="Huttley G.A."/>
            <person name="Smit A.F."/>
            <person name="Pask A."/>
            <person name="Temple-Smith P."/>
            <person name="Batzer M.A."/>
            <person name="Walker J.A."/>
            <person name="Konkel M.K."/>
            <person name="Harris R.S."/>
            <person name="Whittington C.M."/>
            <person name="Wong E.S."/>
            <person name="Gemmell N.J."/>
            <person name="Buschiazzo E."/>
            <person name="Vargas Jentzsch I.M."/>
            <person name="Merkel A."/>
            <person name="Schmitz J."/>
            <person name="Zemann A."/>
            <person name="Churakov G."/>
            <person name="Kriegs J.O."/>
            <person name="Brosius J."/>
            <person name="Murchison E.P."/>
            <person name="Sachidanandam R."/>
            <person name="Smith C."/>
            <person name="Hannon G.J."/>
            <person name="Tsend-Ayush E."/>
            <person name="McMillan D."/>
            <person name="Attenborough R."/>
            <person name="Rens W."/>
            <person name="Ferguson-Smith M."/>
            <person name="Lefevre C.M."/>
            <person name="Sharp J.A."/>
            <person name="Nicholas K.R."/>
            <person name="Ray D.A."/>
            <person name="Kube M."/>
            <person name="Reinhardt R."/>
            <person name="Pringle T.H."/>
            <person name="Taylor J."/>
            <person name="Jones R.C."/>
            <person name="Nixon B."/>
            <person name="Dacheux J.L."/>
            <person name="Niwa H."/>
            <person name="Sekita Y."/>
            <person name="Huang X."/>
            <person name="Stark A."/>
            <person name="Kheradpour P."/>
            <person name="Kellis M."/>
            <person name="Flicek P."/>
            <person name="Chen Y."/>
            <person name="Webber C."/>
            <person name="Hardison R."/>
            <person name="Nelson J."/>
            <person name="Hallsworth-Pepin K."/>
            <person name="Delehaunty K."/>
            <person name="Markovic C."/>
            <person name="Minx P."/>
            <person name="Feng Y."/>
            <person name="Kremitzki C."/>
            <person name="Mitreva M."/>
            <person name="Glasscock J."/>
            <person name="Wylie T."/>
            <person name="Wohldmann P."/>
            <person name="Thiru P."/>
            <person name="Nhan M.N."/>
            <person name="Pohl C.S."/>
            <person name="Smith S.M."/>
            <person name="Hou S."/>
            <person name="Nefedov M."/>
            <person name="de Jong P.J."/>
            <person name="Renfree M.B."/>
            <person name="Mardis E.R."/>
            <person name="Wilson R.K."/>
        </authorList>
    </citation>
    <scope>NUCLEOTIDE SEQUENCE [LARGE SCALE GENOMIC DNA]</scope>
    <source>
        <strain evidence="19 20">Glennie</strain>
    </source>
</reference>
<evidence type="ECO:0000256" key="16">
    <source>
        <dbReference type="SAM" id="MobiDB-lite"/>
    </source>
</evidence>
<evidence type="ECO:0000259" key="17">
    <source>
        <dbReference type="PROSITE" id="PS50280"/>
    </source>
</evidence>
<organism evidence="19 20">
    <name type="scientific">Ornithorhynchus anatinus</name>
    <name type="common">Duckbill platypus</name>
    <dbReference type="NCBI Taxonomy" id="9258"/>
    <lineage>
        <taxon>Eukaryota</taxon>
        <taxon>Metazoa</taxon>
        <taxon>Chordata</taxon>
        <taxon>Craniata</taxon>
        <taxon>Vertebrata</taxon>
        <taxon>Euteleostomi</taxon>
        <taxon>Mammalia</taxon>
        <taxon>Monotremata</taxon>
        <taxon>Ornithorhynchidae</taxon>
        <taxon>Ornithorhynchus</taxon>
    </lineage>
</organism>
<evidence type="ECO:0000256" key="6">
    <source>
        <dbReference type="ARBA" id="ARBA00022691"/>
    </source>
</evidence>
<dbReference type="CTD" id="114826"/>
<feature type="region of interest" description="Disordered" evidence="16">
    <location>
        <begin position="455"/>
        <end position="474"/>
    </location>
</feature>
<dbReference type="SUPFAM" id="SSF144232">
    <property type="entry name" value="HIT/MYND zinc finger-like"/>
    <property type="match status" value="1"/>
</dbReference>
<dbReference type="InterPro" id="IPR052097">
    <property type="entry name" value="SET-MYND_domain_protein"/>
</dbReference>
<dbReference type="CDD" id="cd10536">
    <property type="entry name" value="SET_SMYD4"/>
    <property type="match status" value="1"/>
</dbReference>
<dbReference type="Gene3D" id="6.10.140.2220">
    <property type="match status" value="1"/>
</dbReference>
<dbReference type="InterPro" id="IPR011990">
    <property type="entry name" value="TPR-like_helical_dom_sf"/>
</dbReference>
<feature type="compositionally biased region" description="Basic and acidic residues" evidence="16">
    <location>
        <begin position="463"/>
        <end position="472"/>
    </location>
</feature>
<keyword evidence="4" id="KW-0489">Methyltransferase</keyword>
<dbReference type="GO" id="GO:0032259">
    <property type="term" value="P:methylation"/>
    <property type="evidence" value="ECO:0007669"/>
    <property type="project" value="UniProtKB-KW"/>
</dbReference>
<dbReference type="Bgee" id="ENSOANG00000010879">
    <property type="expression patterns" value="Expressed in fibroblast and 7 other cell types or tissues"/>
</dbReference>
<dbReference type="RefSeq" id="XP_028938750.1">
    <property type="nucleotide sequence ID" value="XM_029082917.1"/>
</dbReference>
<keyword evidence="9" id="KW-0862">Zinc</keyword>
<dbReference type="PROSITE" id="PS50280">
    <property type="entry name" value="SET"/>
    <property type="match status" value="1"/>
</dbReference>
<proteinExistence type="predicted"/>